<gene>
    <name evidence="2" type="ORF">E4U56_003408</name>
</gene>
<sequence length="120" mass="13522">MSNGNLSQSVTEKRNESNEDRSQAYEPCALDDIARVRELDRKLEAEADLKQRLEALRREVVTIVGNMSTETSESMQPTAQNPTLNLHEQLNLAFRRVALLKAETGRLERQLRLLSGDGKG</sequence>
<organism evidence="2 3">
    <name type="scientific">Claviceps arundinis</name>
    <dbReference type="NCBI Taxonomy" id="1623583"/>
    <lineage>
        <taxon>Eukaryota</taxon>
        <taxon>Fungi</taxon>
        <taxon>Dikarya</taxon>
        <taxon>Ascomycota</taxon>
        <taxon>Pezizomycotina</taxon>
        <taxon>Sordariomycetes</taxon>
        <taxon>Hypocreomycetidae</taxon>
        <taxon>Hypocreales</taxon>
        <taxon>Clavicipitaceae</taxon>
        <taxon>Claviceps</taxon>
    </lineage>
</organism>
<comment type="caution">
    <text evidence="2">The sequence shown here is derived from an EMBL/GenBank/DDBJ whole genome shotgun (WGS) entry which is preliminary data.</text>
</comment>
<accession>A0A9P7MNX0</accession>
<dbReference type="EMBL" id="SRPS01000222">
    <property type="protein sequence ID" value="KAG5962364.1"/>
    <property type="molecule type" value="Genomic_DNA"/>
</dbReference>
<feature type="compositionally biased region" description="Basic and acidic residues" evidence="1">
    <location>
        <begin position="11"/>
        <end position="23"/>
    </location>
</feature>
<dbReference type="OrthoDB" id="4951105at2759"/>
<name>A0A9P7MNX0_9HYPO</name>
<dbReference type="AlphaFoldDB" id="A0A9P7MNX0"/>
<evidence type="ECO:0000256" key="1">
    <source>
        <dbReference type="SAM" id="MobiDB-lite"/>
    </source>
</evidence>
<feature type="compositionally biased region" description="Polar residues" evidence="1">
    <location>
        <begin position="1"/>
        <end position="10"/>
    </location>
</feature>
<feature type="region of interest" description="Disordered" evidence="1">
    <location>
        <begin position="1"/>
        <end position="26"/>
    </location>
</feature>
<evidence type="ECO:0000313" key="3">
    <source>
        <dbReference type="Proteomes" id="UP000784919"/>
    </source>
</evidence>
<dbReference type="Proteomes" id="UP000784919">
    <property type="component" value="Unassembled WGS sequence"/>
</dbReference>
<protein>
    <submittedName>
        <fullName evidence="2">Uncharacterized protein</fullName>
    </submittedName>
</protein>
<proteinExistence type="predicted"/>
<evidence type="ECO:0000313" key="2">
    <source>
        <dbReference type="EMBL" id="KAG5962364.1"/>
    </source>
</evidence>
<reference evidence="2" key="1">
    <citation type="journal article" date="2020" name="bioRxiv">
        <title>Whole genome comparisons of ergot fungi reveals the divergence and evolution of species within the genus Claviceps are the result of varying mechanisms driving genome evolution and host range expansion.</title>
        <authorList>
            <person name="Wyka S.A."/>
            <person name="Mondo S.J."/>
            <person name="Liu M."/>
            <person name="Dettman J."/>
            <person name="Nalam V."/>
            <person name="Broders K.D."/>
        </authorList>
    </citation>
    <scope>NUCLEOTIDE SEQUENCE</scope>
    <source>
        <strain evidence="2">CCC 1102</strain>
    </source>
</reference>